<dbReference type="AlphaFoldDB" id="A0A2A6RNH1"/>
<accession>A0A2A6RNH1</accession>
<proteinExistence type="predicted"/>
<dbReference type="Proteomes" id="UP000220527">
    <property type="component" value="Unassembled WGS sequence"/>
</dbReference>
<protein>
    <submittedName>
        <fullName evidence="1">Uncharacterized protein</fullName>
    </submittedName>
</protein>
<organism evidence="1 2">
    <name type="scientific">Candidatus Viridilinea mediisalina</name>
    <dbReference type="NCBI Taxonomy" id="2024553"/>
    <lineage>
        <taxon>Bacteria</taxon>
        <taxon>Bacillati</taxon>
        <taxon>Chloroflexota</taxon>
        <taxon>Chloroflexia</taxon>
        <taxon>Chloroflexales</taxon>
        <taxon>Chloroflexineae</taxon>
        <taxon>Oscillochloridaceae</taxon>
        <taxon>Candidatus Viridilinea</taxon>
    </lineage>
</organism>
<gene>
    <name evidence="1" type="ORF">CJ255_02875</name>
</gene>
<reference evidence="2" key="1">
    <citation type="submission" date="2017-08" db="EMBL/GenBank/DDBJ databases">
        <authorList>
            <person name="Grouzdev D.S."/>
            <person name="Gaisin V.A."/>
            <person name="Rysina M.S."/>
            <person name="Gorlenko V.M."/>
        </authorList>
    </citation>
    <scope>NUCLEOTIDE SEQUENCE [LARGE SCALE GENOMIC DNA]</scope>
    <source>
        <strain evidence="2">Kir15-3F</strain>
    </source>
</reference>
<comment type="caution">
    <text evidence="1">The sequence shown here is derived from an EMBL/GenBank/DDBJ whole genome shotgun (WGS) entry which is preliminary data.</text>
</comment>
<evidence type="ECO:0000313" key="1">
    <source>
        <dbReference type="EMBL" id="PDW04612.1"/>
    </source>
</evidence>
<keyword evidence="2" id="KW-1185">Reference proteome</keyword>
<evidence type="ECO:0000313" key="2">
    <source>
        <dbReference type="Proteomes" id="UP000220527"/>
    </source>
</evidence>
<name>A0A2A6RNH1_9CHLR</name>
<dbReference type="EMBL" id="NQWI01000007">
    <property type="protein sequence ID" value="PDW04612.1"/>
    <property type="molecule type" value="Genomic_DNA"/>
</dbReference>
<dbReference type="RefSeq" id="WP_097642595.1">
    <property type="nucleotide sequence ID" value="NZ_NQWI01000007.1"/>
</dbReference>
<sequence length="82" mass="9385">MTPTDVAQQTYLENRLETLVDSQMDVVHAAIAARRYFETLPKQRLCPKEIARLEHCALEAERRSYHLTRAIAAVGAELALYR</sequence>